<dbReference type="Proteomes" id="UP001162029">
    <property type="component" value="Unassembled WGS sequence"/>
</dbReference>
<dbReference type="AlphaFoldDB" id="A0AAV0V642"/>
<dbReference type="GO" id="GO:0046813">
    <property type="term" value="P:receptor-mediated virion attachment to host cell"/>
    <property type="evidence" value="ECO:0007669"/>
    <property type="project" value="TreeGrafter"/>
</dbReference>
<feature type="repeat" description="TPR" evidence="3">
    <location>
        <begin position="59"/>
        <end position="92"/>
    </location>
</feature>
<evidence type="ECO:0000256" key="3">
    <source>
        <dbReference type="PROSITE-ProRule" id="PRU00339"/>
    </source>
</evidence>
<evidence type="ECO:0000313" key="5">
    <source>
        <dbReference type="EMBL" id="CAI5744676.1"/>
    </source>
</evidence>
<keyword evidence="2 3" id="KW-0802">TPR repeat</keyword>
<evidence type="ECO:0000313" key="6">
    <source>
        <dbReference type="Proteomes" id="UP001162029"/>
    </source>
</evidence>
<dbReference type="Gene3D" id="1.25.40.10">
    <property type="entry name" value="Tetratricopeptide repeat domain"/>
    <property type="match status" value="2"/>
</dbReference>
<reference evidence="5" key="1">
    <citation type="submission" date="2022-12" db="EMBL/GenBank/DDBJ databases">
        <authorList>
            <person name="Webb A."/>
        </authorList>
    </citation>
    <scope>NUCLEOTIDE SEQUENCE</scope>
    <source>
        <strain evidence="5">Pd1</strain>
    </source>
</reference>
<dbReference type="SMART" id="SM00028">
    <property type="entry name" value="TPR"/>
    <property type="match status" value="4"/>
</dbReference>
<evidence type="ECO:0000256" key="4">
    <source>
        <dbReference type="SAM" id="MobiDB-lite"/>
    </source>
</evidence>
<dbReference type="InterPro" id="IPR050498">
    <property type="entry name" value="Ycf3"/>
</dbReference>
<keyword evidence="1" id="KW-0677">Repeat</keyword>
<sequence>MGKNRLKKELTLQQRDVLCERLPVPNATFSKKLRSCKKQKTKQSIGDAETEVEIDTLSFDNAFSAGLAFEQLKCYDGALESFQRAVNCQPTHMGALTHLADVYSAAGQPREALKCYVKASKLESGKEDASVWFRLGLAHAAIDQQLKATKAYQKSIDINAKALESANDAHEDVKDLRKAYGVTLMALAEAFGELGDLDSAVKVFADAVTRFPNTANMHYNLVNMRMARNESTGDDAFDSVVAQSLERAIKLSPETCDFIEELASYLAKHKQQPDRVCELRRKADELKFAGIAAVAKSDDEHDQEITCGRDKDEDEDVSEDEEIKEKKDEKVYDE</sequence>
<evidence type="ECO:0000256" key="1">
    <source>
        <dbReference type="ARBA" id="ARBA00022737"/>
    </source>
</evidence>
<dbReference type="EMBL" id="CANTFM010002163">
    <property type="protein sequence ID" value="CAI5744676.1"/>
    <property type="molecule type" value="Genomic_DNA"/>
</dbReference>
<dbReference type="SUPFAM" id="SSF48452">
    <property type="entry name" value="TPR-like"/>
    <property type="match status" value="1"/>
</dbReference>
<dbReference type="Pfam" id="PF13432">
    <property type="entry name" value="TPR_16"/>
    <property type="match status" value="2"/>
</dbReference>
<accession>A0AAV0V642</accession>
<feature type="region of interest" description="Disordered" evidence="4">
    <location>
        <begin position="296"/>
        <end position="334"/>
    </location>
</feature>
<comment type="caution">
    <text evidence="5">The sequence shown here is derived from an EMBL/GenBank/DDBJ whole genome shotgun (WGS) entry which is preliminary data.</text>
</comment>
<dbReference type="PANTHER" id="PTHR44858:SF1">
    <property type="entry name" value="UDP-N-ACETYLGLUCOSAMINE--PEPTIDE N-ACETYLGLUCOSAMINYLTRANSFERASE SPINDLY-RELATED"/>
    <property type="match status" value="1"/>
</dbReference>
<feature type="compositionally biased region" description="Basic and acidic residues" evidence="4">
    <location>
        <begin position="323"/>
        <end position="334"/>
    </location>
</feature>
<keyword evidence="6" id="KW-1185">Reference proteome</keyword>
<organism evidence="5 6">
    <name type="scientific">Peronospora destructor</name>
    <dbReference type="NCBI Taxonomy" id="86335"/>
    <lineage>
        <taxon>Eukaryota</taxon>
        <taxon>Sar</taxon>
        <taxon>Stramenopiles</taxon>
        <taxon>Oomycota</taxon>
        <taxon>Peronosporomycetes</taxon>
        <taxon>Peronosporales</taxon>
        <taxon>Peronosporaceae</taxon>
        <taxon>Peronospora</taxon>
    </lineage>
</organism>
<dbReference type="InterPro" id="IPR019734">
    <property type="entry name" value="TPR_rpt"/>
</dbReference>
<proteinExistence type="predicted"/>
<evidence type="ECO:0000256" key="2">
    <source>
        <dbReference type="ARBA" id="ARBA00022803"/>
    </source>
</evidence>
<feature type="compositionally biased region" description="Basic and acidic residues" evidence="4">
    <location>
        <begin position="296"/>
        <end position="311"/>
    </location>
</feature>
<name>A0AAV0V642_9STRA</name>
<dbReference type="PANTHER" id="PTHR44858">
    <property type="entry name" value="TETRATRICOPEPTIDE REPEAT PROTEIN 6"/>
    <property type="match status" value="1"/>
</dbReference>
<dbReference type="PROSITE" id="PS50005">
    <property type="entry name" value="TPR"/>
    <property type="match status" value="3"/>
</dbReference>
<dbReference type="InterPro" id="IPR011990">
    <property type="entry name" value="TPR-like_helical_dom_sf"/>
</dbReference>
<gene>
    <name evidence="5" type="ORF">PDE001_LOCUS9809</name>
</gene>
<feature type="compositionally biased region" description="Acidic residues" evidence="4">
    <location>
        <begin position="312"/>
        <end position="322"/>
    </location>
</feature>
<feature type="repeat" description="TPR" evidence="3">
    <location>
        <begin position="129"/>
        <end position="162"/>
    </location>
</feature>
<protein>
    <submittedName>
        <fullName evidence="5">Uncharacterized protein</fullName>
    </submittedName>
</protein>
<feature type="repeat" description="TPR" evidence="3">
    <location>
        <begin position="181"/>
        <end position="214"/>
    </location>
</feature>